<feature type="transmembrane region" description="Helical" evidence="7">
    <location>
        <begin position="208"/>
        <end position="229"/>
    </location>
</feature>
<gene>
    <name evidence="8" type="ORF">GCM10023196_049680</name>
</gene>
<comment type="caution">
    <text evidence="8">The sequence shown here is derived from an EMBL/GenBank/DDBJ whole genome shotgun (WGS) entry which is preliminary data.</text>
</comment>
<keyword evidence="9" id="KW-1185">Reference proteome</keyword>
<dbReference type="Pfam" id="PF01184">
    <property type="entry name" value="Gpr1_Fun34_YaaH"/>
    <property type="match status" value="1"/>
</dbReference>
<organism evidence="8 9">
    <name type="scientific">Actinoallomurus vinaceus</name>
    <dbReference type="NCBI Taxonomy" id="1080074"/>
    <lineage>
        <taxon>Bacteria</taxon>
        <taxon>Bacillati</taxon>
        <taxon>Actinomycetota</taxon>
        <taxon>Actinomycetes</taxon>
        <taxon>Streptosporangiales</taxon>
        <taxon>Thermomonosporaceae</taxon>
        <taxon>Actinoallomurus</taxon>
    </lineage>
</organism>
<sequence length="271" mass="28743">MTESRGPGAYERPSGPESRGQEAGRTPGPATGEMAAEREFWQDRSRVFLQPIAAPSILGLFGLATATMMVGAWMAGWYGTAFTPLVLFPFVLTAGGLAQFLAGMWSYRARDGLATAVHGMWGSFWLAFGLIFMMVAAGAFPVLLAPRIGAVNPAFAFWFIALCVITGLCAMAAIAENIGMTVMLALLAVGSAFTAAGFFAGSSWPVRIAGWLFVISAAAALYTAGAMLLEACFGRTIMPLGKYRAAADIPGRRMSRPLEYRYGQPGVKIGQ</sequence>
<dbReference type="PANTHER" id="PTHR31123">
    <property type="entry name" value="ACCUMULATION OF DYADS PROTEIN 2-RELATED"/>
    <property type="match status" value="1"/>
</dbReference>
<feature type="transmembrane region" description="Helical" evidence="7">
    <location>
        <begin position="81"/>
        <end position="102"/>
    </location>
</feature>
<comment type="subcellular location">
    <subcellularLocation>
        <location evidence="1">Membrane</location>
        <topology evidence="1">Multi-pass membrane protein</topology>
    </subcellularLocation>
</comment>
<evidence type="ECO:0008006" key="10">
    <source>
        <dbReference type="Google" id="ProtNLM"/>
    </source>
</evidence>
<keyword evidence="3 7" id="KW-0812">Transmembrane</keyword>
<feature type="transmembrane region" description="Helical" evidence="7">
    <location>
        <begin position="123"/>
        <end position="143"/>
    </location>
</feature>
<feature type="transmembrane region" description="Helical" evidence="7">
    <location>
        <begin position="52"/>
        <end position="75"/>
    </location>
</feature>
<feature type="region of interest" description="Disordered" evidence="6">
    <location>
        <begin position="1"/>
        <end position="31"/>
    </location>
</feature>
<dbReference type="Proteomes" id="UP001501442">
    <property type="component" value="Unassembled WGS sequence"/>
</dbReference>
<evidence type="ECO:0000256" key="2">
    <source>
        <dbReference type="ARBA" id="ARBA00005587"/>
    </source>
</evidence>
<protein>
    <recommendedName>
        <fullName evidence="10">GPR1/FUN34/yaaH family protein</fullName>
    </recommendedName>
</protein>
<evidence type="ECO:0000256" key="7">
    <source>
        <dbReference type="SAM" id="Phobius"/>
    </source>
</evidence>
<reference evidence="9" key="1">
    <citation type="journal article" date="2019" name="Int. J. Syst. Evol. Microbiol.">
        <title>The Global Catalogue of Microorganisms (GCM) 10K type strain sequencing project: providing services to taxonomists for standard genome sequencing and annotation.</title>
        <authorList>
            <consortium name="The Broad Institute Genomics Platform"/>
            <consortium name="The Broad Institute Genome Sequencing Center for Infectious Disease"/>
            <person name="Wu L."/>
            <person name="Ma J."/>
        </authorList>
    </citation>
    <scope>NUCLEOTIDE SEQUENCE [LARGE SCALE GENOMIC DNA]</scope>
    <source>
        <strain evidence="9">JCM 17939</strain>
    </source>
</reference>
<evidence type="ECO:0000256" key="1">
    <source>
        <dbReference type="ARBA" id="ARBA00004141"/>
    </source>
</evidence>
<accession>A0ABP8UGA6</accession>
<evidence type="ECO:0000256" key="3">
    <source>
        <dbReference type="ARBA" id="ARBA00022692"/>
    </source>
</evidence>
<evidence type="ECO:0000256" key="4">
    <source>
        <dbReference type="ARBA" id="ARBA00022989"/>
    </source>
</evidence>
<evidence type="ECO:0000256" key="6">
    <source>
        <dbReference type="SAM" id="MobiDB-lite"/>
    </source>
</evidence>
<keyword evidence="4 7" id="KW-1133">Transmembrane helix</keyword>
<proteinExistence type="inferred from homology"/>
<keyword evidence="5 7" id="KW-0472">Membrane</keyword>
<dbReference type="PANTHER" id="PTHR31123:SF1">
    <property type="entry name" value="ACCUMULATION OF DYADS PROTEIN 2-RELATED"/>
    <property type="match status" value="1"/>
</dbReference>
<evidence type="ECO:0000256" key="5">
    <source>
        <dbReference type="ARBA" id="ARBA00023136"/>
    </source>
</evidence>
<dbReference type="InterPro" id="IPR051633">
    <property type="entry name" value="AceTr"/>
</dbReference>
<feature type="transmembrane region" description="Helical" evidence="7">
    <location>
        <begin position="155"/>
        <end position="175"/>
    </location>
</feature>
<name>A0ABP8UGA6_9ACTN</name>
<dbReference type="EMBL" id="BAABHK010000007">
    <property type="protein sequence ID" value="GAA4629341.1"/>
    <property type="molecule type" value="Genomic_DNA"/>
</dbReference>
<evidence type="ECO:0000313" key="9">
    <source>
        <dbReference type="Proteomes" id="UP001501442"/>
    </source>
</evidence>
<comment type="similarity">
    <text evidence="2">Belongs to the acetate uptake transporter (AceTr) (TC 2.A.96) family.</text>
</comment>
<feature type="transmembrane region" description="Helical" evidence="7">
    <location>
        <begin position="182"/>
        <end position="202"/>
    </location>
</feature>
<evidence type="ECO:0000313" key="8">
    <source>
        <dbReference type="EMBL" id="GAA4629341.1"/>
    </source>
</evidence>
<dbReference type="InterPro" id="IPR000791">
    <property type="entry name" value="Gpr1/Fun34/SatP-like"/>
</dbReference>